<protein>
    <submittedName>
        <fullName evidence="1">Uncharacterized protein</fullName>
    </submittedName>
</protein>
<dbReference type="EMBL" id="GGEC01004188">
    <property type="protein sequence ID" value="MBW84671.1"/>
    <property type="molecule type" value="Transcribed_RNA"/>
</dbReference>
<reference evidence="1" key="1">
    <citation type="submission" date="2018-02" db="EMBL/GenBank/DDBJ databases">
        <title>Rhizophora mucronata_Transcriptome.</title>
        <authorList>
            <person name="Meera S.P."/>
            <person name="Sreeshan A."/>
            <person name="Augustine A."/>
        </authorList>
    </citation>
    <scope>NUCLEOTIDE SEQUENCE</scope>
    <source>
        <tissue evidence="1">Leaf</tissue>
    </source>
</reference>
<evidence type="ECO:0000313" key="1">
    <source>
        <dbReference type="EMBL" id="MBW84671.1"/>
    </source>
</evidence>
<accession>A0A2P2ITV6</accession>
<name>A0A2P2ITV6_RHIMU</name>
<dbReference type="AlphaFoldDB" id="A0A2P2ITV6"/>
<organism evidence="1">
    <name type="scientific">Rhizophora mucronata</name>
    <name type="common">Asiatic mangrove</name>
    <dbReference type="NCBI Taxonomy" id="61149"/>
    <lineage>
        <taxon>Eukaryota</taxon>
        <taxon>Viridiplantae</taxon>
        <taxon>Streptophyta</taxon>
        <taxon>Embryophyta</taxon>
        <taxon>Tracheophyta</taxon>
        <taxon>Spermatophyta</taxon>
        <taxon>Magnoliopsida</taxon>
        <taxon>eudicotyledons</taxon>
        <taxon>Gunneridae</taxon>
        <taxon>Pentapetalae</taxon>
        <taxon>rosids</taxon>
        <taxon>fabids</taxon>
        <taxon>Malpighiales</taxon>
        <taxon>Rhizophoraceae</taxon>
        <taxon>Rhizophora</taxon>
    </lineage>
</organism>
<sequence>MAIDKYTEKFNNLRVCCQIEVDDCQRKSDCRTSIFLLIVGTWLIDNCFN</sequence>
<proteinExistence type="predicted"/>